<feature type="transmembrane region" description="Helical" evidence="1">
    <location>
        <begin position="162"/>
        <end position="180"/>
    </location>
</feature>
<dbReference type="InterPro" id="IPR043728">
    <property type="entry name" value="DUF5671"/>
</dbReference>
<dbReference type="RefSeq" id="WP_009543909.1">
    <property type="nucleotide sequence ID" value="NC_010546.1"/>
</dbReference>
<keyword evidence="1" id="KW-0472">Membrane</keyword>
<keyword evidence="4" id="KW-1185">Reference proteome</keyword>
<feature type="transmembrane region" description="Helical" evidence="1">
    <location>
        <begin position="79"/>
        <end position="103"/>
    </location>
</feature>
<feature type="transmembrane region" description="Helical" evidence="1">
    <location>
        <begin position="192"/>
        <end position="212"/>
    </location>
</feature>
<dbReference type="EMBL" id="CP000806">
    <property type="protein sequence ID" value="ACB53348.1"/>
    <property type="molecule type" value="Genomic_DNA"/>
</dbReference>
<protein>
    <recommendedName>
        <fullName evidence="2">DUF5671 domain-containing protein</fullName>
    </recommendedName>
</protein>
<dbReference type="HOGENOM" id="CLU_1286917_0_0_3"/>
<dbReference type="OrthoDB" id="529444at2"/>
<evidence type="ECO:0000313" key="3">
    <source>
        <dbReference type="EMBL" id="ACB53348.1"/>
    </source>
</evidence>
<organism evidence="3 4">
    <name type="scientific">Crocosphaera subtropica (strain ATCC 51142 / BH68)</name>
    <name type="common">Cyanothece sp. (strain ATCC 51142)</name>
    <dbReference type="NCBI Taxonomy" id="43989"/>
    <lineage>
        <taxon>Bacteria</taxon>
        <taxon>Bacillati</taxon>
        <taxon>Cyanobacteriota</taxon>
        <taxon>Cyanophyceae</taxon>
        <taxon>Oscillatoriophycideae</taxon>
        <taxon>Chroococcales</taxon>
        <taxon>Aphanothecaceae</taxon>
        <taxon>Crocosphaera</taxon>
        <taxon>Crocosphaera subtropica</taxon>
    </lineage>
</organism>
<sequence length="221" mass="25057">MSNNPSNNNKNSTIESISHFIESARNQGISDEMIYKLLKNKGWSTQDIDLAFTHAFEKIIGVSIPVPNKLRAESAKETFLYLLSFVTLGIWSQALGAIGFIAVDYIIDDPLDRSRWFSNLASNLARLIIVYPVYLLLMKIIFSNLEEQSQNYQSGIRKWLTYIALFITALIVIGDLVWFLTSLLTGALTLGFIYKSLIVLLIAGSIFCYYLLWLRKELITA</sequence>
<gene>
    <name evidence="3" type="ordered locus">cce_4000</name>
</gene>
<dbReference type="Proteomes" id="UP000001203">
    <property type="component" value="Chromosome circular"/>
</dbReference>
<dbReference type="STRING" id="43989.cce_4000"/>
<evidence type="ECO:0000256" key="1">
    <source>
        <dbReference type="SAM" id="Phobius"/>
    </source>
</evidence>
<dbReference type="eggNOG" id="ENOG503083Y">
    <property type="taxonomic scope" value="Bacteria"/>
</dbReference>
<keyword evidence="1" id="KW-1133">Transmembrane helix</keyword>
<proteinExistence type="predicted"/>
<feature type="domain" description="DUF5671" evidence="2">
    <location>
        <begin position="77"/>
        <end position="209"/>
    </location>
</feature>
<feature type="transmembrane region" description="Helical" evidence="1">
    <location>
        <begin position="123"/>
        <end position="142"/>
    </location>
</feature>
<evidence type="ECO:0000313" key="4">
    <source>
        <dbReference type="Proteomes" id="UP000001203"/>
    </source>
</evidence>
<dbReference type="AlphaFoldDB" id="B1WQP6"/>
<dbReference type="Pfam" id="PF18920">
    <property type="entry name" value="DUF5671"/>
    <property type="match status" value="1"/>
</dbReference>
<name>B1WQP6_CROS5</name>
<reference evidence="3 4" key="1">
    <citation type="journal article" date="2008" name="Proc. Natl. Acad. Sci. U.S.A.">
        <title>The genome of Cyanothece 51142, a unicellular diazotrophic cyanobacterium important in the marine nitrogen cycle.</title>
        <authorList>
            <person name="Welsh E.A."/>
            <person name="Liberton M."/>
            <person name="Stoeckel J."/>
            <person name="Loh T."/>
            <person name="Elvitigala T."/>
            <person name="Wang C."/>
            <person name="Wollam A."/>
            <person name="Fulton R.S."/>
            <person name="Clifton S.W."/>
            <person name="Jacobs J.M."/>
            <person name="Aurora R."/>
            <person name="Ghosh B.K."/>
            <person name="Sherman L.A."/>
            <person name="Smith R.D."/>
            <person name="Wilson R.K."/>
            <person name="Pakrasi H.B."/>
        </authorList>
    </citation>
    <scope>NUCLEOTIDE SEQUENCE [LARGE SCALE GENOMIC DNA]</scope>
    <source>
        <strain evidence="4">ATCC 51142 / BH68</strain>
    </source>
</reference>
<keyword evidence="1" id="KW-0812">Transmembrane</keyword>
<evidence type="ECO:0000259" key="2">
    <source>
        <dbReference type="Pfam" id="PF18920"/>
    </source>
</evidence>
<accession>B1WQP6</accession>
<dbReference type="KEGG" id="cyt:cce_4000"/>